<dbReference type="Pfam" id="PF09594">
    <property type="entry name" value="GT87"/>
    <property type="match status" value="1"/>
</dbReference>
<evidence type="ECO:0000313" key="9">
    <source>
        <dbReference type="EMBL" id="MZR31722.1"/>
    </source>
</evidence>
<proteinExistence type="inferred from homology"/>
<keyword evidence="3" id="KW-0808">Transferase</keyword>
<keyword evidence="4 8" id="KW-0812">Transmembrane</keyword>
<keyword evidence="6 8" id="KW-0472">Membrane</keyword>
<feature type="transmembrane region" description="Helical" evidence="8">
    <location>
        <begin position="201"/>
        <end position="224"/>
    </location>
</feature>
<sequence>MSELNFRARESNPATIFIYMVGSLITISLLYEAVDHVWGSGEAIKETWTVLQLIIVDDDSWWPMYNAAKVWIHGHEIYQTIFFEERMKFQYPPLSILPFIVLIKLGLGWEAIREIANTLSYASIFILAVFIYEIIVSTFKNLSKESYLSWRHRVVIFAISLVGTFGFDAIIRAQYLGQVQVLLDVVIGLAFLLFLTNRKYFSGACLAVAALVKPQFTLVLFWALLRKEKELVVGMILVFIPAGIVSLYVFGFDEHVHYLDTLSLMGKHGEAYWPNQSINGLLHRLLSDVNSLEFPVNSYAPYNPIVHVTTLVTTVMLILLGLFYRVGNRHPVSEGVQSIWSALDLATMLLLATIASPIAWYHHYGILWPLFVATFVVVACYSCKKKRDQSIIVVSWLLGISFLLISNRFPAIASEPFSSSPINLLQSYYLFGAFLMLAVLLILRRYLAGYAQTDQAGV</sequence>
<protein>
    <submittedName>
        <fullName evidence="9">DUF2029 domain-containing protein</fullName>
    </submittedName>
</protein>
<organism evidence="9 10">
    <name type="scientific">Sneathiella litorea</name>
    <dbReference type="NCBI Taxonomy" id="2606216"/>
    <lineage>
        <taxon>Bacteria</taxon>
        <taxon>Pseudomonadati</taxon>
        <taxon>Pseudomonadota</taxon>
        <taxon>Alphaproteobacteria</taxon>
        <taxon>Sneathiellales</taxon>
        <taxon>Sneathiellaceae</taxon>
        <taxon>Sneathiella</taxon>
    </lineage>
</organism>
<keyword evidence="2" id="KW-1003">Cell membrane</keyword>
<evidence type="ECO:0000256" key="2">
    <source>
        <dbReference type="ARBA" id="ARBA00022475"/>
    </source>
</evidence>
<comment type="similarity">
    <text evidence="7">Belongs to the glycosyltransferase 87 family.</text>
</comment>
<feature type="transmembrane region" description="Helical" evidence="8">
    <location>
        <begin position="339"/>
        <end position="360"/>
    </location>
</feature>
<feature type="transmembrane region" description="Helical" evidence="8">
    <location>
        <begin position="150"/>
        <end position="168"/>
    </location>
</feature>
<comment type="caution">
    <text evidence="9">The sequence shown here is derived from an EMBL/GenBank/DDBJ whole genome shotgun (WGS) entry which is preliminary data.</text>
</comment>
<feature type="transmembrane region" description="Helical" evidence="8">
    <location>
        <begin position="426"/>
        <end position="443"/>
    </location>
</feature>
<evidence type="ECO:0000256" key="3">
    <source>
        <dbReference type="ARBA" id="ARBA00022679"/>
    </source>
</evidence>
<comment type="subcellular location">
    <subcellularLocation>
        <location evidence="1">Cell membrane</location>
        <topology evidence="1">Multi-pass membrane protein</topology>
    </subcellularLocation>
</comment>
<evidence type="ECO:0000256" key="4">
    <source>
        <dbReference type="ARBA" id="ARBA00022692"/>
    </source>
</evidence>
<dbReference type="Proteomes" id="UP000476030">
    <property type="component" value="Unassembled WGS sequence"/>
</dbReference>
<feature type="transmembrane region" description="Helical" evidence="8">
    <location>
        <begin position="89"/>
        <end position="107"/>
    </location>
</feature>
<dbReference type="AlphaFoldDB" id="A0A6L8WB84"/>
<evidence type="ECO:0000256" key="1">
    <source>
        <dbReference type="ARBA" id="ARBA00004651"/>
    </source>
</evidence>
<evidence type="ECO:0000256" key="5">
    <source>
        <dbReference type="ARBA" id="ARBA00022989"/>
    </source>
</evidence>
<dbReference type="EMBL" id="WTUW01000002">
    <property type="protein sequence ID" value="MZR31722.1"/>
    <property type="molecule type" value="Genomic_DNA"/>
</dbReference>
<feature type="transmembrane region" description="Helical" evidence="8">
    <location>
        <begin position="390"/>
        <end position="406"/>
    </location>
</feature>
<accession>A0A6L8WB84</accession>
<feature type="transmembrane region" description="Helical" evidence="8">
    <location>
        <begin position="366"/>
        <end position="383"/>
    </location>
</feature>
<reference evidence="9 10" key="1">
    <citation type="submission" date="2019-12" db="EMBL/GenBank/DDBJ databases">
        <title>Snethiella sp. nov. sp. isolated from sea sand.</title>
        <authorList>
            <person name="Kim J."/>
            <person name="Jeong S.E."/>
            <person name="Jung H.S."/>
            <person name="Jeon C.O."/>
        </authorList>
    </citation>
    <scope>NUCLEOTIDE SEQUENCE [LARGE SCALE GENOMIC DNA]</scope>
    <source>
        <strain evidence="9 10">DP05</strain>
    </source>
</reference>
<feature type="transmembrane region" description="Helical" evidence="8">
    <location>
        <begin position="231"/>
        <end position="250"/>
    </location>
</feature>
<feature type="transmembrane region" description="Helical" evidence="8">
    <location>
        <begin position="305"/>
        <end position="327"/>
    </location>
</feature>
<evidence type="ECO:0000256" key="7">
    <source>
        <dbReference type="ARBA" id="ARBA00024033"/>
    </source>
</evidence>
<feature type="transmembrane region" description="Helical" evidence="8">
    <location>
        <begin position="175"/>
        <end position="195"/>
    </location>
</feature>
<evidence type="ECO:0000256" key="8">
    <source>
        <dbReference type="SAM" id="Phobius"/>
    </source>
</evidence>
<dbReference type="RefSeq" id="WP_161316198.1">
    <property type="nucleotide sequence ID" value="NZ_WTUW01000002.1"/>
</dbReference>
<feature type="transmembrane region" description="Helical" evidence="8">
    <location>
        <begin position="119"/>
        <end position="138"/>
    </location>
</feature>
<evidence type="ECO:0000313" key="10">
    <source>
        <dbReference type="Proteomes" id="UP000476030"/>
    </source>
</evidence>
<keyword evidence="5 8" id="KW-1133">Transmembrane helix</keyword>
<name>A0A6L8WB84_9PROT</name>
<gene>
    <name evidence="9" type="ORF">GQE98_13855</name>
</gene>
<dbReference type="GO" id="GO:0016758">
    <property type="term" value="F:hexosyltransferase activity"/>
    <property type="evidence" value="ECO:0007669"/>
    <property type="project" value="InterPro"/>
</dbReference>
<feature type="transmembrane region" description="Helical" evidence="8">
    <location>
        <begin position="12"/>
        <end position="31"/>
    </location>
</feature>
<dbReference type="GO" id="GO:0005886">
    <property type="term" value="C:plasma membrane"/>
    <property type="evidence" value="ECO:0007669"/>
    <property type="project" value="UniProtKB-SubCell"/>
</dbReference>
<dbReference type="InterPro" id="IPR018584">
    <property type="entry name" value="GT87"/>
</dbReference>
<evidence type="ECO:0000256" key="6">
    <source>
        <dbReference type="ARBA" id="ARBA00023136"/>
    </source>
</evidence>
<keyword evidence="10" id="KW-1185">Reference proteome</keyword>